<sequence length="55" mass="5541">MTIINAFNAVGVAGMSRTLQISEATAAAAHHGAAIAPRKPRNATAIVASVNRGIT</sequence>
<gene>
    <name evidence="1" type="ORF">MAGR_30700</name>
</gene>
<evidence type="ECO:0000313" key="1">
    <source>
        <dbReference type="EMBL" id="GFG51629.1"/>
    </source>
</evidence>
<organism evidence="1 2">
    <name type="scientific">Mycolicibacterium agri</name>
    <name type="common">Mycobacterium agri</name>
    <dbReference type="NCBI Taxonomy" id="36811"/>
    <lineage>
        <taxon>Bacteria</taxon>
        <taxon>Bacillati</taxon>
        <taxon>Actinomycetota</taxon>
        <taxon>Actinomycetes</taxon>
        <taxon>Mycobacteriales</taxon>
        <taxon>Mycobacteriaceae</taxon>
        <taxon>Mycolicibacterium</taxon>
    </lineage>
</organism>
<comment type="caution">
    <text evidence="1">The sequence shown here is derived from an EMBL/GenBank/DDBJ whole genome shotgun (WGS) entry which is preliminary data.</text>
</comment>
<dbReference type="Proteomes" id="UP000465302">
    <property type="component" value="Unassembled WGS sequence"/>
</dbReference>
<name>A0A7I9W2I9_MYCAG</name>
<evidence type="ECO:0000313" key="2">
    <source>
        <dbReference type="Proteomes" id="UP000465302"/>
    </source>
</evidence>
<accession>A0A7I9W2I9</accession>
<dbReference type="AlphaFoldDB" id="A0A7I9W2I9"/>
<reference evidence="1 2" key="1">
    <citation type="journal article" date="2019" name="Emerg. Microbes Infect.">
        <title>Comprehensive subspecies identification of 175 nontuberculous mycobacteria species based on 7547 genomic profiles.</title>
        <authorList>
            <person name="Matsumoto Y."/>
            <person name="Kinjo T."/>
            <person name="Motooka D."/>
            <person name="Nabeya D."/>
            <person name="Jung N."/>
            <person name="Uechi K."/>
            <person name="Horii T."/>
            <person name="Iida T."/>
            <person name="Fujita J."/>
            <person name="Nakamura S."/>
        </authorList>
    </citation>
    <scope>NUCLEOTIDE SEQUENCE [LARGE SCALE GENOMIC DNA]</scope>
    <source>
        <strain evidence="1 2">JCM 6377</strain>
    </source>
</reference>
<dbReference type="RefSeq" id="WP_163700762.1">
    <property type="nucleotide sequence ID" value="NZ_BLKS01000001.1"/>
</dbReference>
<protein>
    <submittedName>
        <fullName evidence="1">Uncharacterized protein</fullName>
    </submittedName>
</protein>
<dbReference type="EMBL" id="BLKS01000001">
    <property type="protein sequence ID" value="GFG51629.1"/>
    <property type="molecule type" value="Genomic_DNA"/>
</dbReference>
<proteinExistence type="predicted"/>